<evidence type="ECO:0000256" key="2">
    <source>
        <dbReference type="ARBA" id="ARBA00022679"/>
    </source>
</evidence>
<reference evidence="5" key="1">
    <citation type="journal article" date="2023" name="Mol. Biol. Evol.">
        <title>Third-Generation Sequencing Reveals the Adaptive Role of the Epigenome in Three Deep-Sea Polychaetes.</title>
        <authorList>
            <person name="Perez M."/>
            <person name="Aroh O."/>
            <person name="Sun Y."/>
            <person name="Lan Y."/>
            <person name="Juniper S.K."/>
            <person name="Young C.R."/>
            <person name="Angers B."/>
            <person name="Qian P.Y."/>
        </authorList>
    </citation>
    <scope>NUCLEOTIDE SEQUENCE</scope>
    <source>
        <strain evidence="5">P08H-3</strain>
    </source>
</reference>
<dbReference type="InterPro" id="IPR036563">
    <property type="entry name" value="MoaE_sf"/>
</dbReference>
<comment type="subunit">
    <text evidence="4">Heterotetramer; composed of 2 small (MOCS2A) and 2 large (MOCS2B) subunits.</text>
</comment>
<dbReference type="InterPro" id="IPR003448">
    <property type="entry name" value="Mopterin_biosynth_MoaE"/>
</dbReference>
<dbReference type="GO" id="GO:0030366">
    <property type="term" value="F:molybdopterin synthase activity"/>
    <property type="evidence" value="ECO:0007669"/>
    <property type="project" value="UniProtKB-UniRule"/>
</dbReference>
<organism evidence="5 6">
    <name type="scientific">Paralvinella palmiformis</name>
    <dbReference type="NCBI Taxonomy" id="53620"/>
    <lineage>
        <taxon>Eukaryota</taxon>
        <taxon>Metazoa</taxon>
        <taxon>Spiralia</taxon>
        <taxon>Lophotrochozoa</taxon>
        <taxon>Annelida</taxon>
        <taxon>Polychaeta</taxon>
        <taxon>Sedentaria</taxon>
        <taxon>Canalipalpata</taxon>
        <taxon>Terebellida</taxon>
        <taxon>Terebelliformia</taxon>
        <taxon>Alvinellidae</taxon>
        <taxon>Paralvinella</taxon>
    </lineage>
</organism>
<feature type="binding site" evidence="4">
    <location>
        <position position="128"/>
    </location>
    <ligand>
        <name>substrate</name>
    </ligand>
</feature>
<dbReference type="FunFam" id="3.90.1170.40:FF:000002">
    <property type="entry name" value="Molybdopterin synthase catalytic subunit"/>
    <property type="match status" value="1"/>
</dbReference>
<comment type="caution">
    <text evidence="5">The sequence shown here is derived from an EMBL/GenBank/DDBJ whole genome shotgun (WGS) entry which is preliminary data.</text>
</comment>
<evidence type="ECO:0000256" key="3">
    <source>
        <dbReference type="ARBA" id="ARBA00023150"/>
    </source>
</evidence>
<dbReference type="EMBL" id="JAODUP010000368">
    <property type="protein sequence ID" value="KAK2151277.1"/>
    <property type="molecule type" value="Genomic_DNA"/>
</dbReference>
<dbReference type="SUPFAM" id="SSF54690">
    <property type="entry name" value="Molybdopterin synthase subunit MoaE"/>
    <property type="match status" value="1"/>
</dbReference>
<dbReference type="HAMAP" id="MF_03052">
    <property type="entry name" value="MOC2B"/>
    <property type="match status" value="1"/>
</dbReference>
<protein>
    <recommendedName>
        <fullName evidence="4">Molybdopterin synthase catalytic subunit</fullName>
        <ecNumber evidence="4">2.8.1.12</ecNumber>
    </recommendedName>
    <alternativeName>
        <fullName evidence="4">Molybdenum cofactor synthesis protein 2 large subunit</fullName>
    </alternativeName>
    <alternativeName>
        <fullName evidence="4">Molybdenum cofactor synthesis protein 2B</fullName>
        <shortName evidence="4">MOCS2B</shortName>
    </alternativeName>
</protein>
<dbReference type="GO" id="GO:0006777">
    <property type="term" value="P:Mo-molybdopterin cofactor biosynthetic process"/>
    <property type="evidence" value="ECO:0007669"/>
    <property type="project" value="UniProtKB-UniRule"/>
</dbReference>
<keyword evidence="6" id="KW-1185">Reference proteome</keyword>
<comment type="catalytic activity">
    <reaction evidence="4">
        <text>2 [molybdopterin-synthase sulfur-carrier protein]-C-terminal-Gly-aminoethanethioate + cyclic pyranopterin phosphate + H2O = molybdopterin + 2 [molybdopterin-synthase sulfur-carrier protein]-C-terminal Gly-Gly + 2 H(+)</text>
        <dbReference type="Rhea" id="RHEA:26333"/>
        <dbReference type="Rhea" id="RHEA-COMP:12202"/>
        <dbReference type="Rhea" id="RHEA-COMP:19907"/>
        <dbReference type="ChEBI" id="CHEBI:15377"/>
        <dbReference type="ChEBI" id="CHEBI:15378"/>
        <dbReference type="ChEBI" id="CHEBI:58698"/>
        <dbReference type="ChEBI" id="CHEBI:59648"/>
        <dbReference type="ChEBI" id="CHEBI:90778"/>
        <dbReference type="ChEBI" id="CHEBI:232372"/>
        <dbReference type="EC" id="2.8.1.12"/>
    </reaction>
</comment>
<evidence type="ECO:0000256" key="1">
    <source>
        <dbReference type="ARBA" id="ARBA00022490"/>
    </source>
</evidence>
<evidence type="ECO:0000256" key="4">
    <source>
        <dbReference type="HAMAP-Rule" id="MF_03052"/>
    </source>
</evidence>
<dbReference type="CDD" id="cd00756">
    <property type="entry name" value="MoaE"/>
    <property type="match status" value="1"/>
</dbReference>
<keyword evidence="2 4" id="KW-0808">Transferase</keyword>
<dbReference type="Proteomes" id="UP001208570">
    <property type="component" value="Unassembled WGS sequence"/>
</dbReference>
<dbReference type="InterPro" id="IPR028888">
    <property type="entry name" value="MOCS2B_euk"/>
</dbReference>
<dbReference type="PANTHER" id="PTHR23404">
    <property type="entry name" value="MOLYBDOPTERIN SYNTHASE RELATED"/>
    <property type="match status" value="1"/>
</dbReference>
<dbReference type="GO" id="GO:1990140">
    <property type="term" value="C:molybdopterin synthase complex"/>
    <property type="evidence" value="ECO:0007669"/>
    <property type="project" value="UniProtKB-UniRule"/>
</dbReference>
<dbReference type="Pfam" id="PF02391">
    <property type="entry name" value="MoaE"/>
    <property type="match status" value="1"/>
</dbReference>
<dbReference type="AlphaFoldDB" id="A0AAD9JEL7"/>
<sequence length="158" mass="18071">MGMNRIEILSCPLNVDKAVEFVTSPTSGAISMFIGMTRNNFDGKKVIKLQYEAYTSMAEKELNKICQHIREKWTVEHICIYHRIGQVIYDIVNILEVPVTEASVVIAVSSPHRQESLEAVHYAIDSLKASVPIWKKEIYDEGDSIWKENKECHWTVTT</sequence>
<proteinExistence type="inferred from homology"/>
<feature type="binding site" evidence="4">
    <location>
        <begin position="112"/>
        <end position="113"/>
    </location>
    <ligand>
        <name>substrate</name>
    </ligand>
</feature>
<comment type="similarity">
    <text evidence="4">Belongs to the MoaE family. MOCS2B subfamily.</text>
</comment>
<gene>
    <name evidence="5" type="ORF">LSH36_368g00038</name>
</gene>
<dbReference type="EC" id="2.8.1.12" evidence="4"/>
<comment type="pathway">
    <text evidence="4">Cofactor biosynthesis; molybdopterin biosynthesis.</text>
</comment>
<dbReference type="Gene3D" id="3.90.1170.40">
    <property type="entry name" value="Molybdopterin biosynthesis MoaE subunit"/>
    <property type="match status" value="1"/>
</dbReference>
<comment type="function">
    <text evidence="4">Catalytic subunit of the molybdopterin synthase complex, a complex that catalyzes the conversion of precursor Z into molybdopterin. Acts by mediating the incorporation of 2 sulfur atoms from thiocarboxylated MOCS2A into precursor Z to generate a dithiolene group.</text>
</comment>
<accession>A0AAD9JEL7</accession>
<keyword evidence="1 4" id="KW-0963">Cytoplasm</keyword>
<feature type="binding site" evidence="4">
    <location>
        <begin position="135"/>
        <end position="137"/>
    </location>
    <ligand>
        <name>substrate</name>
    </ligand>
</feature>
<keyword evidence="3 4" id="KW-0501">Molybdenum cofactor biosynthesis</keyword>
<evidence type="ECO:0000313" key="6">
    <source>
        <dbReference type="Proteomes" id="UP001208570"/>
    </source>
</evidence>
<comment type="subcellular location">
    <subcellularLocation>
        <location evidence="4">Cytoplasm</location>
    </subcellularLocation>
</comment>
<name>A0AAD9JEL7_9ANNE</name>
<evidence type="ECO:0000313" key="5">
    <source>
        <dbReference type="EMBL" id="KAK2151277.1"/>
    </source>
</evidence>